<dbReference type="EMBL" id="CP011125">
    <property type="protein sequence ID" value="AKF03391.1"/>
    <property type="molecule type" value="Genomic_DNA"/>
</dbReference>
<proteinExistence type="predicted"/>
<keyword evidence="2" id="KW-1185">Reference proteome</keyword>
<gene>
    <name evidence="1" type="ORF">DB32_000540</name>
</gene>
<organism evidence="1 2">
    <name type="scientific">Sandaracinus amylolyticus</name>
    <dbReference type="NCBI Taxonomy" id="927083"/>
    <lineage>
        <taxon>Bacteria</taxon>
        <taxon>Pseudomonadati</taxon>
        <taxon>Myxococcota</taxon>
        <taxon>Polyangia</taxon>
        <taxon>Polyangiales</taxon>
        <taxon>Sandaracinaceae</taxon>
        <taxon>Sandaracinus</taxon>
    </lineage>
</organism>
<evidence type="ECO:0000313" key="2">
    <source>
        <dbReference type="Proteomes" id="UP000034883"/>
    </source>
</evidence>
<dbReference type="Proteomes" id="UP000034883">
    <property type="component" value="Chromosome"/>
</dbReference>
<evidence type="ECO:0000313" key="1">
    <source>
        <dbReference type="EMBL" id="AKF03391.1"/>
    </source>
</evidence>
<sequence length="70" mass="7338">MIVVNSDLSPARVQVQVGAGAAFAVDVPPGTRLAVLTDQPVRDSGAEIRLTDISGNPAPMQAFGWFTRTT</sequence>
<dbReference type="KEGG" id="samy:DB32_000540"/>
<accession>A0A0F6YFB0</accession>
<dbReference type="STRING" id="927083.DB32_000540"/>
<reference evidence="1 2" key="1">
    <citation type="submission" date="2015-03" db="EMBL/GenBank/DDBJ databases">
        <title>Genome assembly of Sandaracinus amylolyticus DSM 53668.</title>
        <authorList>
            <person name="Sharma G."/>
            <person name="Subramanian S."/>
        </authorList>
    </citation>
    <scope>NUCLEOTIDE SEQUENCE [LARGE SCALE GENOMIC DNA]</scope>
    <source>
        <strain evidence="1 2">DSM 53668</strain>
    </source>
</reference>
<protein>
    <submittedName>
        <fullName evidence="1">Uncharacterized protein</fullName>
    </submittedName>
</protein>
<name>A0A0F6YFB0_9BACT</name>
<dbReference type="AlphaFoldDB" id="A0A0F6YFB0"/>